<feature type="chain" id="PRO_5041370608" evidence="1">
    <location>
        <begin position="20"/>
        <end position="138"/>
    </location>
</feature>
<evidence type="ECO:0000256" key="1">
    <source>
        <dbReference type="SAM" id="SignalP"/>
    </source>
</evidence>
<keyword evidence="3" id="KW-1185">Reference proteome</keyword>
<name>A0AA40FB75_9PEZI</name>
<gene>
    <name evidence="2" type="ORF">B0T18DRAFT_386337</name>
</gene>
<evidence type="ECO:0000313" key="2">
    <source>
        <dbReference type="EMBL" id="KAK0754465.1"/>
    </source>
</evidence>
<dbReference type="EMBL" id="JAUKUD010000001">
    <property type="protein sequence ID" value="KAK0754465.1"/>
    <property type="molecule type" value="Genomic_DNA"/>
</dbReference>
<comment type="caution">
    <text evidence="2">The sequence shown here is derived from an EMBL/GenBank/DDBJ whole genome shotgun (WGS) entry which is preliminary data.</text>
</comment>
<organism evidence="2 3">
    <name type="scientific">Schizothecium vesticola</name>
    <dbReference type="NCBI Taxonomy" id="314040"/>
    <lineage>
        <taxon>Eukaryota</taxon>
        <taxon>Fungi</taxon>
        <taxon>Dikarya</taxon>
        <taxon>Ascomycota</taxon>
        <taxon>Pezizomycotina</taxon>
        <taxon>Sordariomycetes</taxon>
        <taxon>Sordariomycetidae</taxon>
        <taxon>Sordariales</taxon>
        <taxon>Schizotheciaceae</taxon>
        <taxon>Schizothecium</taxon>
    </lineage>
</organism>
<protein>
    <submittedName>
        <fullName evidence="2">Uncharacterized protein</fullName>
    </submittedName>
</protein>
<proteinExistence type="predicted"/>
<dbReference type="Proteomes" id="UP001172155">
    <property type="component" value="Unassembled WGS sequence"/>
</dbReference>
<accession>A0AA40FB75</accession>
<reference evidence="2" key="1">
    <citation type="submission" date="2023-06" db="EMBL/GenBank/DDBJ databases">
        <title>Genome-scale phylogeny and comparative genomics of the fungal order Sordariales.</title>
        <authorList>
            <consortium name="Lawrence Berkeley National Laboratory"/>
            <person name="Hensen N."/>
            <person name="Bonometti L."/>
            <person name="Westerberg I."/>
            <person name="Brannstrom I.O."/>
            <person name="Guillou S."/>
            <person name="Cros-Aarteil S."/>
            <person name="Calhoun S."/>
            <person name="Haridas S."/>
            <person name="Kuo A."/>
            <person name="Mondo S."/>
            <person name="Pangilinan J."/>
            <person name="Riley R."/>
            <person name="LaButti K."/>
            <person name="Andreopoulos B."/>
            <person name="Lipzen A."/>
            <person name="Chen C."/>
            <person name="Yanf M."/>
            <person name="Daum C."/>
            <person name="Ng V."/>
            <person name="Clum A."/>
            <person name="Steindorff A."/>
            <person name="Ohm R."/>
            <person name="Martin F."/>
            <person name="Silar P."/>
            <person name="Natvig D."/>
            <person name="Lalanne C."/>
            <person name="Gautier V."/>
            <person name="Ament-velasquez S.L."/>
            <person name="Kruys A."/>
            <person name="Hutchinson M.I."/>
            <person name="Powell A.J."/>
            <person name="Barry K."/>
            <person name="Miller A.N."/>
            <person name="Grigoriev I.V."/>
            <person name="Debuchy R."/>
            <person name="Gladieux P."/>
            <person name="Thoren M.H."/>
            <person name="Johannesson H."/>
        </authorList>
    </citation>
    <scope>NUCLEOTIDE SEQUENCE</scope>
    <source>
        <strain evidence="2">SMH3187-1</strain>
    </source>
</reference>
<feature type="signal peptide" evidence="1">
    <location>
        <begin position="1"/>
        <end position="19"/>
    </location>
</feature>
<dbReference type="Pfam" id="PF04681">
    <property type="entry name" value="Bys1"/>
    <property type="match status" value="1"/>
</dbReference>
<sequence>MHPTLLLASLLATAPFTLSQHLRITSHCPSPLTLTPVNHPSTTGPLPLLPASDPTASILLPLVGAGVALKITLDTEQPGTGAAEVILGYSIAESDGRTVYYSLDQVHGELFPGRNVTNAVGVWGSDRDKQGGFPDLAA</sequence>
<dbReference type="AlphaFoldDB" id="A0AA40FB75"/>
<keyword evidence="1" id="KW-0732">Signal</keyword>
<evidence type="ECO:0000313" key="3">
    <source>
        <dbReference type="Proteomes" id="UP001172155"/>
    </source>
</evidence>
<dbReference type="InterPro" id="IPR006771">
    <property type="entry name" value="CetA-like"/>
</dbReference>